<reference evidence="1 2" key="1">
    <citation type="submission" date="2016-10" db="EMBL/GenBank/DDBJ databases">
        <authorList>
            <person name="de Groot N.N."/>
        </authorList>
    </citation>
    <scope>NUCLEOTIDE SEQUENCE [LARGE SCALE GENOMIC DNA]</scope>
    <source>
        <strain evidence="1 2">BS3662</strain>
    </source>
</reference>
<organism evidence="1 2">
    <name type="scientific">Pseudomonas migulae</name>
    <dbReference type="NCBI Taxonomy" id="78543"/>
    <lineage>
        <taxon>Bacteria</taxon>
        <taxon>Pseudomonadati</taxon>
        <taxon>Pseudomonadota</taxon>
        <taxon>Gammaproteobacteria</taxon>
        <taxon>Pseudomonadales</taxon>
        <taxon>Pseudomonadaceae</taxon>
        <taxon>Pseudomonas</taxon>
    </lineage>
</organism>
<protein>
    <submittedName>
        <fullName evidence="1">Uncharacterized protein</fullName>
    </submittedName>
</protein>
<evidence type="ECO:0000313" key="2">
    <source>
        <dbReference type="Proteomes" id="UP000198985"/>
    </source>
</evidence>
<dbReference type="EMBL" id="FNTY01000002">
    <property type="protein sequence ID" value="SEE08404.1"/>
    <property type="molecule type" value="Genomic_DNA"/>
</dbReference>
<evidence type="ECO:0000313" key="1">
    <source>
        <dbReference type="EMBL" id="SEE08404.1"/>
    </source>
</evidence>
<sequence>MGAWAGSKGRAEPSMLSELRVVDLLFLVFLLRINFDNMAHFYKKRQGLLLEWIKIISG</sequence>
<name>A0A1H5FZ21_9PSED</name>
<dbReference type="Proteomes" id="UP000198985">
    <property type="component" value="Unassembled WGS sequence"/>
</dbReference>
<dbReference type="AlphaFoldDB" id="A0A1H5FZ21"/>
<gene>
    <name evidence="1" type="ORF">SAMN04490194_0948</name>
</gene>
<proteinExistence type="predicted"/>
<accession>A0A1H5FZ21</accession>